<dbReference type="SUPFAM" id="SSF53901">
    <property type="entry name" value="Thiolase-like"/>
    <property type="match status" value="1"/>
</dbReference>
<sequence length="351" mass="39553">MKKSYINGLSCISMQPTFSDDFPSQVVENTIDNIRYAVEPSYKEYISPSVIRRMAKGVKMGTAVAYKALHDAQEVNPSAILVGTGMGCIKDSEKFLASIIDNAEQHLTPTSFIQSTHNTLAGQIALNMQCKGMNFTYVNGAVSFESALLEAKMQIEQDLQQNILVGAVDEIGDYMYLWYELVGIIKDKKESPYSIYSDTKGVVFSEGATFFIISGEKSAKTYACLTDITFQNRLKSNEIENFVKQFLQRNNLSISDIDIGVSGRNGDCQDAIYYDCYENMFPEKIITYKQYSGEYYTASAFGIWVACHILKNQCIPTIFRQELCVDMPYKHILLYNQFQGKDHSLTLLSYA</sequence>
<evidence type="ECO:0000259" key="2">
    <source>
        <dbReference type="Pfam" id="PF13723"/>
    </source>
</evidence>
<dbReference type="PANTHER" id="PTHR11712:SF336">
    <property type="entry name" value="3-OXOACYL-[ACYL-CARRIER-PROTEIN] SYNTHASE, MITOCHONDRIAL"/>
    <property type="match status" value="1"/>
</dbReference>
<evidence type="ECO:0000313" key="4">
    <source>
        <dbReference type="EMBL" id="GJM53244.1"/>
    </source>
</evidence>
<dbReference type="InterPro" id="IPR016039">
    <property type="entry name" value="Thiolase-like"/>
</dbReference>
<dbReference type="PANTHER" id="PTHR11712">
    <property type="entry name" value="POLYKETIDE SYNTHASE-RELATED"/>
    <property type="match status" value="1"/>
</dbReference>
<feature type="domain" description="Beta-ketoacyl synthase-like N-terminal" evidence="2">
    <location>
        <begin position="47"/>
        <end position="177"/>
    </location>
</feature>
<dbReference type="EMBL" id="BQKB01000031">
    <property type="protein sequence ID" value="GJM53244.1"/>
    <property type="molecule type" value="Genomic_DNA"/>
</dbReference>
<evidence type="ECO:0000313" key="6">
    <source>
        <dbReference type="Proteomes" id="UP001208692"/>
    </source>
</evidence>
<organism evidence="3 5">
    <name type="scientific">Capnocytophaga catalasegens</name>
    <dbReference type="NCBI Taxonomy" id="1004260"/>
    <lineage>
        <taxon>Bacteria</taxon>
        <taxon>Pseudomonadati</taxon>
        <taxon>Bacteroidota</taxon>
        <taxon>Flavobacteriia</taxon>
        <taxon>Flavobacteriales</taxon>
        <taxon>Flavobacteriaceae</taxon>
        <taxon>Capnocytophaga</taxon>
    </lineage>
</organism>
<keyword evidence="1" id="KW-0808">Transferase</keyword>
<evidence type="ECO:0000313" key="3">
    <source>
        <dbReference type="EMBL" id="GJM51339.1"/>
    </source>
</evidence>
<proteinExistence type="predicted"/>
<evidence type="ECO:0000256" key="1">
    <source>
        <dbReference type="ARBA" id="ARBA00022679"/>
    </source>
</evidence>
<accession>A0AAV5AXL6</accession>
<dbReference type="InterPro" id="IPR000794">
    <property type="entry name" value="Beta-ketoacyl_synthase"/>
</dbReference>
<dbReference type="AlphaFoldDB" id="A0AAV5AXL6"/>
<dbReference type="Pfam" id="PF13723">
    <property type="entry name" value="Ketoacyl-synt_2"/>
    <property type="match status" value="1"/>
</dbReference>
<name>A0AAV5AXL6_9FLAO</name>
<dbReference type="InterPro" id="IPR014030">
    <property type="entry name" value="Ketoacyl_synth_N"/>
</dbReference>
<dbReference type="EMBL" id="BQKA01000050">
    <property type="protein sequence ID" value="GJM51339.1"/>
    <property type="molecule type" value="Genomic_DNA"/>
</dbReference>
<dbReference type="GO" id="GO:0006633">
    <property type="term" value="P:fatty acid biosynthetic process"/>
    <property type="evidence" value="ECO:0007669"/>
    <property type="project" value="TreeGrafter"/>
</dbReference>
<dbReference type="Proteomes" id="UP001208692">
    <property type="component" value="Unassembled WGS sequence"/>
</dbReference>
<comment type="caution">
    <text evidence="3">The sequence shown here is derived from an EMBL/GenBank/DDBJ whole genome shotgun (WGS) entry which is preliminary data.</text>
</comment>
<reference evidence="3 6" key="1">
    <citation type="submission" date="2021-11" db="EMBL/GenBank/DDBJ databases">
        <title>Draft genome sequence of Capnocytophaga sp. strain KC07075 isolated from cat oral cavity.</title>
        <authorList>
            <person name="Suzuki M."/>
            <person name="Imaoka K."/>
            <person name="Kimura M."/>
            <person name="Morikawa S."/>
            <person name="Maeda K."/>
        </authorList>
    </citation>
    <scope>NUCLEOTIDE SEQUENCE</scope>
    <source>
        <strain evidence="3">KC07075</strain>
        <strain evidence="4 6">KC07079</strain>
    </source>
</reference>
<dbReference type="Proteomes" id="UP001207736">
    <property type="component" value="Unassembled WGS sequence"/>
</dbReference>
<dbReference type="Gene3D" id="3.40.47.10">
    <property type="match status" value="1"/>
</dbReference>
<evidence type="ECO:0000313" key="5">
    <source>
        <dbReference type="Proteomes" id="UP001207736"/>
    </source>
</evidence>
<dbReference type="GO" id="GO:0004315">
    <property type="term" value="F:3-oxoacyl-[acyl-carrier-protein] synthase activity"/>
    <property type="evidence" value="ECO:0007669"/>
    <property type="project" value="TreeGrafter"/>
</dbReference>
<dbReference type="GO" id="GO:0005829">
    <property type="term" value="C:cytosol"/>
    <property type="evidence" value="ECO:0007669"/>
    <property type="project" value="TreeGrafter"/>
</dbReference>
<keyword evidence="6" id="KW-1185">Reference proteome</keyword>
<gene>
    <name evidence="3" type="ORF">RCZ15_23120</name>
    <name evidence="4" type="ORF">RCZ16_15610</name>
</gene>
<protein>
    <submittedName>
        <fullName evidence="3">3-oxoacyl-ACP synthase</fullName>
    </submittedName>
</protein>